<gene>
    <name evidence="1" type="ORF">B0H67DRAFT_549701</name>
</gene>
<name>A0AA40BD45_9PEZI</name>
<proteinExistence type="predicted"/>
<organism evidence="1 2">
    <name type="scientific">Lasiosphaeris hirsuta</name>
    <dbReference type="NCBI Taxonomy" id="260670"/>
    <lineage>
        <taxon>Eukaryota</taxon>
        <taxon>Fungi</taxon>
        <taxon>Dikarya</taxon>
        <taxon>Ascomycota</taxon>
        <taxon>Pezizomycotina</taxon>
        <taxon>Sordariomycetes</taxon>
        <taxon>Sordariomycetidae</taxon>
        <taxon>Sordariales</taxon>
        <taxon>Lasiosphaeriaceae</taxon>
        <taxon>Lasiosphaeris</taxon>
    </lineage>
</organism>
<dbReference type="EMBL" id="JAUKUA010000001">
    <property type="protein sequence ID" value="KAK0732070.1"/>
    <property type="molecule type" value="Genomic_DNA"/>
</dbReference>
<protein>
    <submittedName>
        <fullName evidence="1">Uncharacterized protein</fullName>
    </submittedName>
</protein>
<evidence type="ECO:0000313" key="2">
    <source>
        <dbReference type="Proteomes" id="UP001172102"/>
    </source>
</evidence>
<sequence>MEQVTRLFCCLVLASAGIWLAWLAGFAAIIAGMSPTHGSEGHAKYTLQCETWWNSSINPRLFGRQPAAVFYDPRHRLPQPPEHHSQKSREPCGLSSQTLRCFATRLDSPPSRLIAFDHRSSPLNMDKRPESGLDAFHVVDLWQTDRLERPQPVRTLCSLFCLPPCATGSGHIVPFGGYGYLRRSSHLCRLLSSSLVLAQYAQHLR</sequence>
<reference evidence="1" key="1">
    <citation type="submission" date="2023-06" db="EMBL/GenBank/DDBJ databases">
        <title>Genome-scale phylogeny and comparative genomics of the fungal order Sordariales.</title>
        <authorList>
            <consortium name="Lawrence Berkeley National Laboratory"/>
            <person name="Hensen N."/>
            <person name="Bonometti L."/>
            <person name="Westerberg I."/>
            <person name="Brannstrom I.O."/>
            <person name="Guillou S."/>
            <person name="Cros-Aarteil S."/>
            <person name="Calhoun S."/>
            <person name="Haridas S."/>
            <person name="Kuo A."/>
            <person name="Mondo S."/>
            <person name="Pangilinan J."/>
            <person name="Riley R."/>
            <person name="Labutti K."/>
            <person name="Andreopoulos B."/>
            <person name="Lipzen A."/>
            <person name="Chen C."/>
            <person name="Yanf M."/>
            <person name="Daum C."/>
            <person name="Ng V."/>
            <person name="Clum A."/>
            <person name="Steindorff A."/>
            <person name="Ohm R."/>
            <person name="Martin F."/>
            <person name="Silar P."/>
            <person name="Natvig D."/>
            <person name="Lalanne C."/>
            <person name="Gautier V."/>
            <person name="Ament-Velasquez S.L."/>
            <person name="Kruys A."/>
            <person name="Hutchinson M.I."/>
            <person name="Powell A.J."/>
            <person name="Barry K."/>
            <person name="Miller A.N."/>
            <person name="Grigoriev I.V."/>
            <person name="Debuchy R."/>
            <person name="Gladieux P."/>
            <person name="Thoren M.H."/>
            <person name="Johannesson H."/>
        </authorList>
    </citation>
    <scope>NUCLEOTIDE SEQUENCE</scope>
    <source>
        <strain evidence="1">SMH4607-1</strain>
    </source>
</reference>
<accession>A0AA40BD45</accession>
<dbReference type="Proteomes" id="UP001172102">
    <property type="component" value="Unassembled WGS sequence"/>
</dbReference>
<evidence type="ECO:0000313" key="1">
    <source>
        <dbReference type="EMBL" id="KAK0732070.1"/>
    </source>
</evidence>
<dbReference type="AlphaFoldDB" id="A0AA40BD45"/>
<keyword evidence="2" id="KW-1185">Reference proteome</keyword>
<comment type="caution">
    <text evidence="1">The sequence shown here is derived from an EMBL/GenBank/DDBJ whole genome shotgun (WGS) entry which is preliminary data.</text>
</comment>